<protein>
    <submittedName>
        <fullName evidence="2">Uncharacterized protein</fullName>
    </submittedName>
</protein>
<dbReference type="Proteomes" id="UP001168694">
    <property type="component" value="Unassembled WGS sequence"/>
</dbReference>
<evidence type="ECO:0000313" key="3">
    <source>
        <dbReference type="Proteomes" id="UP001168694"/>
    </source>
</evidence>
<proteinExistence type="predicted"/>
<keyword evidence="1" id="KW-0812">Transmembrane</keyword>
<dbReference type="RefSeq" id="WP_290402144.1">
    <property type="nucleotide sequence ID" value="NZ_JAUHLN010000010.1"/>
</dbReference>
<keyword evidence="1" id="KW-0472">Membrane</keyword>
<feature type="transmembrane region" description="Helical" evidence="1">
    <location>
        <begin position="39"/>
        <end position="57"/>
    </location>
</feature>
<gene>
    <name evidence="2" type="ORF">QYF49_24120</name>
</gene>
<comment type="caution">
    <text evidence="2">The sequence shown here is derived from an EMBL/GenBank/DDBJ whole genome shotgun (WGS) entry which is preliminary data.</text>
</comment>
<reference evidence="2" key="1">
    <citation type="submission" date="2023-06" db="EMBL/GenBank/DDBJ databases">
        <title>Draft Genome Sequences of Representative Paenibacillus Polymyxa, Bacillus cereus, Fictibacillus sp., and Brevibacillus agri Strains Isolated from Amazonian Dark Earth.</title>
        <authorList>
            <person name="Pellegrinetti T.A."/>
            <person name="Cunha I.C.M."/>
            <person name="Chaves M.G."/>
            <person name="Freitas A.S."/>
            <person name="Silva A.V.R."/>
            <person name="Tsai S.M."/>
            <person name="Mendes L.W."/>
        </authorList>
    </citation>
    <scope>NUCLEOTIDE SEQUENCE</scope>
    <source>
        <strain evidence="2">CENA-BCM004</strain>
    </source>
</reference>
<feature type="transmembrane region" description="Helical" evidence="1">
    <location>
        <begin position="91"/>
        <end position="114"/>
    </location>
</feature>
<feature type="transmembrane region" description="Helical" evidence="1">
    <location>
        <begin position="64"/>
        <end position="85"/>
    </location>
</feature>
<sequence length="156" mass="17528">MLVVVNPLERDIVPLFLHTLIFNSIVIFEGGGIQLKELGWGYFIGLFIFHFSGLCDISTEDYRALSYSISLNLISFLLSIFMTTFPTISFISKLAICYVLIPPLFFSILPLAYLEKLIAPNRDFEQKNLPSADGAVQPKTNRRGTAFINLVLPAFC</sequence>
<name>A0ABT8EDN0_9BACL</name>
<evidence type="ECO:0000313" key="2">
    <source>
        <dbReference type="EMBL" id="MDN4076033.1"/>
    </source>
</evidence>
<keyword evidence="1" id="KW-1133">Transmembrane helix</keyword>
<dbReference type="EMBL" id="JAUHLN010000010">
    <property type="protein sequence ID" value="MDN4076033.1"/>
    <property type="molecule type" value="Genomic_DNA"/>
</dbReference>
<keyword evidence="3" id="KW-1185">Reference proteome</keyword>
<feature type="transmembrane region" description="Helical" evidence="1">
    <location>
        <begin position="12"/>
        <end position="33"/>
    </location>
</feature>
<evidence type="ECO:0000256" key="1">
    <source>
        <dbReference type="SAM" id="Phobius"/>
    </source>
</evidence>
<organism evidence="2 3">
    <name type="scientific">Fictibacillus terranigra</name>
    <dbReference type="NCBI Taxonomy" id="3058424"/>
    <lineage>
        <taxon>Bacteria</taxon>
        <taxon>Bacillati</taxon>
        <taxon>Bacillota</taxon>
        <taxon>Bacilli</taxon>
        <taxon>Bacillales</taxon>
        <taxon>Fictibacillaceae</taxon>
        <taxon>Fictibacillus</taxon>
    </lineage>
</organism>
<accession>A0ABT8EDN0</accession>